<reference evidence="1" key="1">
    <citation type="submission" date="2020-06" db="EMBL/GenBank/DDBJ databases">
        <authorList>
            <person name="Li T."/>
            <person name="Hu X."/>
            <person name="Zhang T."/>
            <person name="Song X."/>
            <person name="Zhang H."/>
            <person name="Dai N."/>
            <person name="Sheng W."/>
            <person name="Hou X."/>
            <person name="Wei L."/>
        </authorList>
    </citation>
    <scope>NUCLEOTIDE SEQUENCE</scope>
    <source>
        <strain evidence="1">KEN1</strain>
        <tissue evidence="1">Leaf</tissue>
    </source>
</reference>
<gene>
    <name evidence="1" type="ORF">Slati_4245200</name>
</gene>
<comment type="caution">
    <text evidence="1">The sequence shown here is derived from an EMBL/GenBank/DDBJ whole genome shotgun (WGS) entry which is preliminary data.</text>
</comment>
<organism evidence="1">
    <name type="scientific">Sesamum latifolium</name>
    <dbReference type="NCBI Taxonomy" id="2727402"/>
    <lineage>
        <taxon>Eukaryota</taxon>
        <taxon>Viridiplantae</taxon>
        <taxon>Streptophyta</taxon>
        <taxon>Embryophyta</taxon>
        <taxon>Tracheophyta</taxon>
        <taxon>Spermatophyta</taxon>
        <taxon>Magnoliopsida</taxon>
        <taxon>eudicotyledons</taxon>
        <taxon>Gunneridae</taxon>
        <taxon>Pentapetalae</taxon>
        <taxon>asterids</taxon>
        <taxon>lamiids</taxon>
        <taxon>Lamiales</taxon>
        <taxon>Pedaliaceae</taxon>
        <taxon>Sesamum</taxon>
    </lineage>
</organism>
<accession>A0AAW2TDE1</accession>
<evidence type="ECO:0000313" key="1">
    <source>
        <dbReference type="EMBL" id="KAL0402153.1"/>
    </source>
</evidence>
<name>A0AAW2TDE1_9LAMI</name>
<dbReference type="AlphaFoldDB" id="A0AAW2TDE1"/>
<proteinExistence type="predicted"/>
<protein>
    <submittedName>
        <fullName evidence="1">Uncharacterized protein</fullName>
    </submittedName>
</protein>
<reference evidence="1" key="2">
    <citation type="journal article" date="2024" name="Plant">
        <title>Genomic evolution and insights into agronomic trait innovations of Sesamum species.</title>
        <authorList>
            <person name="Miao H."/>
            <person name="Wang L."/>
            <person name="Qu L."/>
            <person name="Liu H."/>
            <person name="Sun Y."/>
            <person name="Le M."/>
            <person name="Wang Q."/>
            <person name="Wei S."/>
            <person name="Zheng Y."/>
            <person name="Lin W."/>
            <person name="Duan Y."/>
            <person name="Cao H."/>
            <person name="Xiong S."/>
            <person name="Wang X."/>
            <person name="Wei L."/>
            <person name="Li C."/>
            <person name="Ma Q."/>
            <person name="Ju M."/>
            <person name="Zhao R."/>
            <person name="Li G."/>
            <person name="Mu C."/>
            <person name="Tian Q."/>
            <person name="Mei H."/>
            <person name="Zhang T."/>
            <person name="Gao T."/>
            <person name="Zhang H."/>
        </authorList>
    </citation>
    <scope>NUCLEOTIDE SEQUENCE</scope>
    <source>
        <strain evidence="1">KEN1</strain>
    </source>
</reference>
<dbReference type="EMBL" id="JACGWN010000015">
    <property type="protein sequence ID" value="KAL0402153.1"/>
    <property type="molecule type" value="Genomic_DNA"/>
</dbReference>
<sequence>MTAVERLIDFASETRRDRQTTIILYRIRRVGRSRSGVTPTEVGETESPRSVWFVGQFKQEQAPGEQTGGAAEEYWMFPMRWIA</sequence>